<dbReference type="InterPro" id="IPR011029">
    <property type="entry name" value="DEATH-like_dom_sf"/>
</dbReference>
<dbReference type="PROSITE" id="PS50208">
    <property type="entry name" value="CASPASE_P20"/>
    <property type="match status" value="1"/>
</dbReference>
<evidence type="ECO:0000259" key="14">
    <source>
        <dbReference type="PROSITE" id="PS50207"/>
    </source>
</evidence>
<dbReference type="InterPro" id="IPR029030">
    <property type="entry name" value="Caspase-like_dom_sf"/>
</dbReference>
<evidence type="ECO:0000256" key="9">
    <source>
        <dbReference type="ARBA" id="ARBA00068180"/>
    </source>
</evidence>
<dbReference type="OrthoDB" id="10004338at2759"/>
<dbReference type="RefSeq" id="XP_031432331.1">
    <property type="nucleotide sequence ID" value="XM_031576471.2"/>
</dbReference>
<evidence type="ECO:0000256" key="3">
    <source>
        <dbReference type="ARBA" id="ARBA00022703"/>
    </source>
</evidence>
<dbReference type="PANTHER" id="PTHR47901">
    <property type="entry name" value="CASPASE RECRUITMENT DOMAIN-CONTAINING PROTEIN 18"/>
    <property type="match status" value="1"/>
</dbReference>
<dbReference type="InterPro" id="IPR011600">
    <property type="entry name" value="Pept_C14_caspase"/>
</dbReference>
<name>A0A6P8G7X2_CLUHA</name>
<dbReference type="PROSITE" id="PS50209">
    <property type="entry name" value="CARD"/>
    <property type="match status" value="1"/>
</dbReference>
<dbReference type="InterPro" id="IPR015917">
    <property type="entry name" value="Pept_C14A"/>
</dbReference>
<dbReference type="PANTHER" id="PTHR47901:SF7">
    <property type="entry name" value="CASPASE 2"/>
    <property type="match status" value="1"/>
</dbReference>
<dbReference type="SUPFAM" id="SSF52129">
    <property type="entry name" value="Caspase-like"/>
    <property type="match status" value="1"/>
</dbReference>
<evidence type="ECO:0000259" key="16">
    <source>
        <dbReference type="PROSITE" id="PS50209"/>
    </source>
</evidence>
<evidence type="ECO:0000313" key="18">
    <source>
        <dbReference type="RefSeq" id="XP_031432331.1"/>
    </source>
</evidence>
<dbReference type="CTD" id="835"/>
<evidence type="ECO:0000313" key="17">
    <source>
        <dbReference type="Proteomes" id="UP000515152"/>
    </source>
</evidence>
<keyword evidence="5" id="KW-0788">Thiol protease</keyword>
<accession>A0A6P8G7X2</accession>
<dbReference type="Gene3D" id="1.10.533.10">
    <property type="entry name" value="Death Domain, Fas"/>
    <property type="match status" value="1"/>
</dbReference>
<evidence type="ECO:0000256" key="5">
    <source>
        <dbReference type="ARBA" id="ARBA00022807"/>
    </source>
</evidence>
<dbReference type="FunFam" id="1.10.533.10:FF:000024">
    <property type="entry name" value="caspase-2 isoform X1"/>
    <property type="match status" value="1"/>
</dbReference>
<feature type="active site" evidence="11">
    <location>
        <position position="242"/>
    </location>
</feature>
<comment type="similarity">
    <text evidence="1 12">Belongs to the peptidase C14A family.</text>
</comment>
<dbReference type="PROSITE" id="PS50207">
    <property type="entry name" value="CASPASE_P10"/>
    <property type="match status" value="1"/>
</dbReference>
<evidence type="ECO:0000256" key="13">
    <source>
        <dbReference type="SAM" id="MobiDB-lite"/>
    </source>
</evidence>
<dbReference type="InterPro" id="IPR001309">
    <property type="entry name" value="Pept_C14_p20"/>
</dbReference>
<dbReference type="InterPro" id="IPR001315">
    <property type="entry name" value="CARD"/>
</dbReference>
<dbReference type="GO" id="GO:0006508">
    <property type="term" value="P:proteolysis"/>
    <property type="evidence" value="ECO:0007669"/>
    <property type="project" value="UniProtKB-KW"/>
</dbReference>
<dbReference type="InterPro" id="IPR016129">
    <property type="entry name" value="Caspase_his_AS"/>
</dbReference>
<evidence type="ECO:0000256" key="1">
    <source>
        <dbReference type="ARBA" id="ARBA00010134"/>
    </source>
</evidence>
<dbReference type="AlphaFoldDB" id="A0A6P8G7X2"/>
<dbReference type="GO" id="GO:0043065">
    <property type="term" value="P:positive regulation of apoptotic process"/>
    <property type="evidence" value="ECO:0007669"/>
    <property type="project" value="UniProtKB-ARBA"/>
</dbReference>
<dbReference type="SUPFAM" id="SSF47986">
    <property type="entry name" value="DEATH domain"/>
    <property type="match status" value="1"/>
</dbReference>
<feature type="domain" description="Caspase family p20" evidence="15">
    <location>
        <begin position="164"/>
        <end position="287"/>
    </location>
</feature>
<dbReference type="EC" id="3.4.22.55" evidence="8"/>
<dbReference type="PRINTS" id="PR00376">
    <property type="entry name" value="IL1BCENZYME"/>
</dbReference>
<dbReference type="PROSITE" id="PS01122">
    <property type="entry name" value="CASPASE_CYS"/>
    <property type="match status" value="1"/>
</dbReference>
<evidence type="ECO:0000256" key="12">
    <source>
        <dbReference type="RuleBase" id="RU003971"/>
    </source>
</evidence>
<dbReference type="GO" id="GO:0004197">
    <property type="term" value="F:cysteine-type endopeptidase activity"/>
    <property type="evidence" value="ECO:0007669"/>
    <property type="project" value="InterPro"/>
</dbReference>
<dbReference type="GO" id="GO:0006915">
    <property type="term" value="P:apoptotic process"/>
    <property type="evidence" value="ECO:0007669"/>
    <property type="project" value="UniProtKB-KW"/>
</dbReference>
<keyword evidence="6" id="KW-0865">Zymogen</keyword>
<dbReference type="InterPro" id="IPR002398">
    <property type="entry name" value="Pept_C14"/>
</dbReference>
<gene>
    <name evidence="18" type="primary">casp2</name>
</gene>
<dbReference type="Pfam" id="PF00619">
    <property type="entry name" value="CARD"/>
    <property type="match status" value="1"/>
</dbReference>
<dbReference type="FunFam" id="3.40.50.1460:FF:000009">
    <property type="entry name" value="Caspase 2"/>
    <property type="match status" value="1"/>
</dbReference>
<evidence type="ECO:0000256" key="10">
    <source>
        <dbReference type="ARBA" id="ARBA00076240"/>
    </source>
</evidence>
<proteinExistence type="inferred from homology"/>
<keyword evidence="17" id="KW-1185">Reference proteome</keyword>
<dbReference type="Proteomes" id="UP000515152">
    <property type="component" value="Chromosome 11"/>
</dbReference>
<dbReference type="InterPro" id="IPR002138">
    <property type="entry name" value="Pept_C14_p10"/>
</dbReference>
<evidence type="ECO:0000256" key="2">
    <source>
        <dbReference type="ARBA" id="ARBA00022670"/>
    </source>
</evidence>
<keyword evidence="2" id="KW-0645">Protease</keyword>
<protein>
    <recommendedName>
        <fullName evidence="9">Caspase-2</fullName>
        <ecNumber evidence="8">3.4.22.55</ecNumber>
    </recommendedName>
    <alternativeName>
        <fullName evidence="10">Protease ICH-1</fullName>
    </alternativeName>
</protein>
<feature type="domain" description="CARD" evidence="16">
    <location>
        <begin position="7"/>
        <end position="97"/>
    </location>
</feature>
<keyword evidence="3" id="KW-0053">Apoptosis</keyword>
<reference evidence="18" key="1">
    <citation type="submission" date="2025-08" db="UniProtKB">
        <authorList>
            <consortium name="RefSeq"/>
        </authorList>
    </citation>
    <scope>IDENTIFICATION</scope>
</reference>
<feature type="domain" description="Caspase family p10" evidence="14">
    <location>
        <begin position="339"/>
        <end position="434"/>
    </location>
</feature>
<comment type="catalytic activity">
    <reaction evidence="7">
        <text>Strict requirement for an Asp residue at P1, with 316-Asp being essential for proteolytic activity and has a preferred cleavage sequence of Val-Asp-Val-Ala-Asp-|-.</text>
        <dbReference type="EC" id="3.4.22.55"/>
    </reaction>
</comment>
<evidence type="ECO:0000259" key="15">
    <source>
        <dbReference type="PROSITE" id="PS50208"/>
    </source>
</evidence>
<dbReference type="FunFam" id="3.30.70.1470:FF:000001">
    <property type="entry name" value="Putative caspase-2"/>
    <property type="match status" value="1"/>
</dbReference>
<dbReference type="PIRSF" id="PIRSF038001">
    <property type="entry name" value="Caspase_ICE"/>
    <property type="match status" value="1"/>
</dbReference>
<dbReference type="PROSITE" id="PS01121">
    <property type="entry name" value="CASPASE_HIS"/>
    <property type="match status" value="1"/>
</dbReference>
<dbReference type="Pfam" id="PF00656">
    <property type="entry name" value="Peptidase_C14"/>
    <property type="match status" value="1"/>
</dbReference>
<dbReference type="SMART" id="SM00115">
    <property type="entry name" value="CASc"/>
    <property type="match status" value="1"/>
</dbReference>
<evidence type="ECO:0000256" key="7">
    <source>
        <dbReference type="ARBA" id="ARBA00051445"/>
    </source>
</evidence>
<dbReference type="SMART" id="SM00114">
    <property type="entry name" value="CARD"/>
    <property type="match status" value="1"/>
</dbReference>
<evidence type="ECO:0000256" key="6">
    <source>
        <dbReference type="ARBA" id="ARBA00023145"/>
    </source>
</evidence>
<evidence type="ECO:0000256" key="4">
    <source>
        <dbReference type="ARBA" id="ARBA00022801"/>
    </source>
</evidence>
<sequence length="440" mass="50655">MLGEFGMKERDKQVLKKRSVALCKEMVVDELLIQYLQAESILTDSMAESILVKETSHKRSWHLLTLLPKRGPKAFSSFCTALRETEQDHLYELLISCPDKERCVDPRFPLPVQECPVPAKRARLNESIEMCLDTDCPVTTAVQPCTPEFYDSHCQQAYRMQSSPRGLVLVLSNVDFEASEFEMRRGGEVDEDVLKRLFVELNFIVVLRKNLTAQDMRECIEKFTQRTEHREMDCCAVCLLSHGKEGGVYGTDGELLELDWVFEAFDNARCPQLQNKPKMFFIQACRGVLPVSEEMDNGVDQLDGSERTQSPGCEQRDAGRDEESERQNREREERERERLRVKLPQRSDMICGFASLKGWGTAAMRNTKKGSWYIQELNNAVRQRARDTHLSDILVQVNGRIKEREGYAPGSAHHRCKEMSEFNSSLCKDLFLFPKYYPPN</sequence>
<feature type="active site" evidence="11">
    <location>
        <position position="285"/>
    </location>
</feature>
<feature type="compositionally biased region" description="Basic and acidic residues" evidence="13">
    <location>
        <begin position="314"/>
        <end position="338"/>
    </location>
</feature>
<feature type="region of interest" description="Disordered" evidence="13">
    <location>
        <begin position="296"/>
        <end position="338"/>
    </location>
</feature>
<evidence type="ECO:0000256" key="11">
    <source>
        <dbReference type="PIRSR" id="PIRSR038001-1"/>
    </source>
</evidence>
<evidence type="ECO:0000256" key="8">
    <source>
        <dbReference type="ARBA" id="ARBA00066475"/>
    </source>
</evidence>
<keyword evidence="4" id="KW-0378">Hydrolase</keyword>
<organism evidence="17 18">
    <name type="scientific">Clupea harengus</name>
    <name type="common">Atlantic herring</name>
    <dbReference type="NCBI Taxonomy" id="7950"/>
    <lineage>
        <taxon>Eukaryota</taxon>
        <taxon>Metazoa</taxon>
        <taxon>Chordata</taxon>
        <taxon>Craniata</taxon>
        <taxon>Vertebrata</taxon>
        <taxon>Euteleostomi</taxon>
        <taxon>Actinopterygii</taxon>
        <taxon>Neopterygii</taxon>
        <taxon>Teleostei</taxon>
        <taxon>Clupei</taxon>
        <taxon>Clupeiformes</taxon>
        <taxon>Clupeoidei</taxon>
        <taxon>Clupeidae</taxon>
        <taxon>Clupea</taxon>
    </lineage>
</organism>
<dbReference type="Gene3D" id="3.30.70.1470">
    <property type="entry name" value="Caspase-like"/>
    <property type="match status" value="1"/>
</dbReference>
<dbReference type="Gene3D" id="3.40.50.1460">
    <property type="match status" value="1"/>
</dbReference>
<dbReference type="InterPro" id="IPR033139">
    <property type="entry name" value="Caspase_cys_AS"/>
</dbReference>
<dbReference type="CDD" id="cd00032">
    <property type="entry name" value="CASc"/>
    <property type="match status" value="1"/>
</dbReference>
<dbReference type="GeneID" id="105901663"/>